<evidence type="ECO:0000313" key="3">
    <source>
        <dbReference type="Proteomes" id="UP000541425"/>
    </source>
</evidence>
<proteinExistence type="predicted"/>
<dbReference type="Proteomes" id="UP000541425">
    <property type="component" value="Unassembled WGS sequence"/>
</dbReference>
<evidence type="ECO:0000256" key="1">
    <source>
        <dbReference type="SAM" id="MobiDB-lite"/>
    </source>
</evidence>
<protein>
    <submittedName>
        <fullName evidence="2">Uncharacterized protein</fullName>
    </submittedName>
</protein>
<dbReference type="AlphaFoldDB" id="A0A7W5YDI8"/>
<feature type="region of interest" description="Disordered" evidence="1">
    <location>
        <begin position="1"/>
        <end position="26"/>
    </location>
</feature>
<gene>
    <name evidence="2" type="ORF">FHS60_000767</name>
</gene>
<sequence>MIYSEVRMEQVTVQEEQTEQRNPDEKHLVTFDSELRRLKSNKKPLSNTHIPFNH</sequence>
<name>A0A7W5YDI8_9BACT</name>
<evidence type="ECO:0000313" key="2">
    <source>
        <dbReference type="EMBL" id="MBB3702309.1"/>
    </source>
</evidence>
<dbReference type="EMBL" id="JACICA010000003">
    <property type="protein sequence ID" value="MBB3702309.1"/>
    <property type="molecule type" value="Genomic_DNA"/>
</dbReference>
<reference evidence="2 3" key="1">
    <citation type="submission" date="2020-08" db="EMBL/GenBank/DDBJ databases">
        <title>Genomic Encyclopedia of Type Strains, Phase IV (KMG-IV): sequencing the most valuable type-strain genomes for metagenomic binning, comparative biology and taxonomic classification.</title>
        <authorList>
            <person name="Goeker M."/>
        </authorList>
    </citation>
    <scope>NUCLEOTIDE SEQUENCE [LARGE SCALE GENOMIC DNA]</scope>
    <source>
        <strain evidence="2 3">DSM 22548</strain>
    </source>
</reference>
<accession>A0A7W5YDI8</accession>
<organism evidence="2 3">
    <name type="scientific">Alloprevotella rava</name>
    <dbReference type="NCBI Taxonomy" id="671218"/>
    <lineage>
        <taxon>Bacteria</taxon>
        <taxon>Pseudomonadati</taxon>
        <taxon>Bacteroidota</taxon>
        <taxon>Bacteroidia</taxon>
        <taxon>Bacteroidales</taxon>
        <taxon>Prevotellaceae</taxon>
        <taxon>Alloprevotella</taxon>
    </lineage>
</organism>
<comment type="caution">
    <text evidence="2">The sequence shown here is derived from an EMBL/GenBank/DDBJ whole genome shotgun (WGS) entry which is preliminary data.</text>
</comment>